<dbReference type="SMART" id="SM00220">
    <property type="entry name" value="S_TKc"/>
    <property type="match status" value="1"/>
</dbReference>
<dbReference type="PANTHER" id="PTHR44329:SF6">
    <property type="entry name" value="RECEPTOR-INTERACTING SERINE_THREONINE-PROTEIN KINASE 1"/>
    <property type="match status" value="1"/>
</dbReference>
<dbReference type="Proteomes" id="UP000752171">
    <property type="component" value="Unassembled WGS sequence"/>
</dbReference>
<proteinExistence type="predicted"/>
<feature type="domain" description="Protein kinase" evidence="2">
    <location>
        <begin position="2"/>
        <end position="248"/>
    </location>
</feature>
<dbReference type="GO" id="GO:0004706">
    <property type="term" value="F:JUN kinase kinase kinase activity"/>
    <property type="evidence" value="ECO:0007669"/>
    <property type="project" value="TreeGrafter"/>
</dbReference>
<name>A0A8T2MPK6_ASTMX</name>
<evidence type="ECO:0000259" key="2">
    <source>
        <dbReference type="PROSITE" id="PS50011"/>
    </source>
</evidence>
<feature type="compositionally biased region" description="Low complexity" evidence="1">
    <location>
        <begin position="319"/>
        <end position="341"/>
    </location>
</feature>
<dbReference type="InterPro" id="IPR051681">
    <property type="entry name" value="Ser/Thr_Kinases-Pseudokinases"/>
</dbReference>
<dbReference type="PANTHER" id="PTHR44329">
    <property type="entry name" value="SERINE/THREONINE-PROTEIN KINASE TNNI3K-RELATED"/>
    <property type="match status" value="1"/>
</dbReference>
<dbReference type="Pfam" id="PF00069">
    <property type="entry name" value="Pkinase"/>
    <property type="match status" value="1"/>
</dbReference>
<evidence type="ECO:0000256" key="1">
    <source>
        <dbReference type="SAM" id="MobiDB-lite"/>
    </source>
</evidence>
<dbReference type="EMBL" id="JAICCE010000001">
    <property type="protein sequence ID" value="KAG9283722.1"/>
    <property type="molecule type" value="Genomic_DNA"/>
</dbReference>
<feature type="compositionally biased region" description="Pro residues" evidence="1">
    <location>
        <begin position="342"/>
        <end position="353"/>
    </location>
</feature>
<accession>A0A8T2MPK6</accession>
<dbReference type="InterPro" id="IPR000719">
    <property type="entry name" value="Prot_kinase_dom"/>
</dbReference>
<gene>
    <name evidence="3" type="primary">CPK2</name>
    <name evidence="3" type="ORF">AMEX_G2521</name>
</gene>
<dbReference type="AlphaFoldDB" id="A0A8T2MPK6"/>
<dbReference type="Gene3D" id="1.10.510.10">
    <property type="entry name" value="Transferase(Phosphotransferase) domain 1"/>
    <property type="match status" value="1"/>
</dbReference>
<evidence type="ECO:0000313" key="4">
    <source>
        <dbReference type="Proteomes" id="UP000752171"/>
    </source>
</evidence>
<evidence type="ECO:0000313" key="3">
    <source>
        <dbReference type="EMBL" id="KAG9283722.1"/>
    </source>
</evidence>
<dbReference type="InterPro" id="IPR008271">
    <property type="entry name" value="Ser/Thr_kinase_AS"/>
</dbReference>
<dbReference type="PROSITE" id="PS00108">
    <property type="entry name" value="PROTEIN_KINASE_ST"/>
    <property type="match status" value="1"/>
</dbReference>
<dbReference type="SUPFAM" id="SSF56112">
    <property type="entry name" value="Protein kinase-like (PK-like)"/>
    <property type="match status" value="1"/>
</dbReference>
<feature type="region of interest" description="Disordered" evidence="1">
    <location>
        <begin position="319"/>
        <end position="353"/>
    </location>
</feature>
<dbReference type="InterPro" id="IPR011009">
    <property type="entry name" value="Kinase-like_dom_sf"/>
</dbReference>
<dbReference type="OrthoDB" id="4062651at2759"/>
<sequence length="420" mass="46244">MDYSTKTLAKGCFGKIYKEDYNGKWAALKKVPSGFISREQLERECKVYYRAHHNNVVKLLGDPWLQDGKWHIPLEFIFGEDLETTIFSAQKSKISLTPKVKATIITGMCEGLFHLHSKDIVHQDLKPDNIMVEHETHRAVIIDMGLAKLSVNGLSSAQNMGNEAYSAPEILQANGIRDKRSDVWAMGKMVAELIARVRLPTTFVSPVKIQETLKDNPYCSVVSKMVASNPTERASMVGVISEIRRAGVIYGADVTPKPGAGTGWANPGLGAQAVVKAVPASVAAGPNQRNRPPAPLVHKEPAAAIPQIRTPYPVKAAPAPVTPPRINRSPSPNNRNPYPINRNPPPINRSPPPKADALVPITNAELAAKFSLMSLPPDLPKDGTVIQRRFDGEMQQLQYKEIVMKDGKVVKYDDVRYMKP</sequence>
<protein>
    <submittedName>
        <fullName evidence="3">Serine/threonine-protein kinase Aurora-3-like</fullName>
    </submittedName>
</protein>
<organism evidence="3 4">
    <name type="scientific">Astyanax mexicanus</name>
    <name type="common">Blind cave fish</name>
    <name type="synonym">Astyanax fasciatus mexicanus</name>
    <dbReference type="NCBI Taxonomy" id="7994"/>
    <lineage>
        <taxon>Eukaryota</taxon>
        <taxon>Metazoa</taxon>
        <taxon>Chordata</taxon>
        <taxon>Craniata</taxon>
        <taxon>Vertebrata</taxon>
        <taxon>Euteleostomi</taxon>
        <taxon>Actinopterygii</taxon>
        <taxon>Neopterygii</taxon>
        <taxon>Teleostei</taxon>
        <taxon>Ostariophysi</taxon>
        <taxon>Characiformes</taxon>
        <taxon>Characoidei</taxon>
        <taxon>Acestrorhamphidae</taxon>
        <taxon>Acestrorhamphinae</taxon>
        <taxon>Astyanax</taxon>
    </lineage>
</organism>
<keyword evidence="3" id="KW-0418">Kinase</keyword>
<dbReference type="PROSITE" id="PS50011">
    <property type="entry name" value="PROTEIN_KINASE_DOM"/>
    <property type="match status" value="1"/>
</dbReference>
<keyword evidence="3" id="KW-0808">Transferase</keyword>
<comment type="caution">
    <text evidence="3">The sequence shown here is derived from an EMBL/GenBank/DDBJ whole genome shotgun (WGS) entry which is preliminary data.</text>
</comment>
<reference evidence="3 4" key="1">
    <citation type="submission" date="2021-07" db="EMBL/GenBank/DDBJ databases">
        <authorList>
            <person name="Imarazene B."/>
            <person name="Zahm M."/>
            <person name="Klopp C."/>
            <person name="Cabau C."/>
            <person name="Beille S."/>
            <person name="Jouanno E."/>
            <person name="Castinel A."/>
            <person name="Lluch J."/>
            <person name="Gil L."/>
            <person name="Kuchtly C."/>
            <person name="Lopez Roques C."/>
            <person name="Donnadieu C."/>
            <person name="Parrinello H."/>
            <person name="Journot L."/>
            <person name="Du K."/>
            <person name="Schartl M."/>
            <person name="Retaux S."/>
            <person name="Guiguen Y."/>
        </authorList>
    </citation>
    <scope>NUCLEOTIDE SEQUENCE [LARGE SCALE GENOMIC DNA]</scope>
    <source>
        <strain evidence="3">Pach_M1</strain>
        <tissue evidence="3">Testis</tissue>
    </source>
</reference>
<dbReference type="GO" id="GO:0005524">
    <property type="term" value="F:ATP binding"/>
    <property type="evidence" value="ECO:0007669"/>
    <property type="project" value="InterPro"/>
</dbReference>